<name>A0A8X8B355_BRACI</name>
<organism evidence="2 3">
    <name type="scientific">Brassica carinata</name>
    <name type="common">Ethiopian mustard</name>
    <name type="synonym">Abyssinian cabbage</name>
    <dbReference type="NCBI Taxonomy" id="52824"/>
    <lineage>
        <taxon>Eukaryota</taxon>
        <taxon>Viridiplantae</taxon>
        <taxon>Streptophyta</taxon>
        <taxon>Embryophyta</taxon>
        <taxon>Tracheophyta</taxon>
        <taxon>Spermatophyta</taxon>
        <taxon>Magnoliopsida</taxon>
        <taxon>eudicotyledons</taxon>
        <taxon>Gunneridae</taxon>
        <taxon>Pentapetalae</taxon>
        <taxon>rosids</taxon>
        <taxon>malvids</taxon>
        <taxon>Brassicales</taxon>
        <taxon>Brassicaceae</taxon>
        <taxon>Brassiceae</taxon>
        <taxon>Brassica</taxon>
    </lineage>
</organism>
<protein>
    <recommendedName>
        <fullName evidence="1">FKB95-like N-terminal Kelch domain-containing protein</fullName>
    </recommendedName>
</protein>
<dbReference type="AlphaFoldDB" id="A0A8X8B355"/>
<dbReference type="InterPro" id="IPR050354">
    <property type="entry name" value="F-box/kelch-repeat_ARATH"/>
</dbReference>
<dbReference type="PANTHER" id="PTHR24414">
    <property type="entry name" value="F-BOX/KELCH-REPEAT PROTEIN SKIP4"/>
    <property type="match status" value="1"/>
</dbReference>
<dbReference type="SUPFAM" id="SSF117281">
    <property type="entry name" value="Kelch motif"/>
    <property type="match status" value="1"/>
</dbReference>
<evidence type="ECO:0000259" key="1">
    <source>
        <dbReference type="Pfam" id="PF25210"/>
    </source>
</evidence>
<dbReference type="Pfam" id="PF25210">
    <property type="entry name" value="Kelch_FKB95"/>
    <property type="match status" value="1"/>
</dbReference>
<evidence type="ECO:0000313" key="3">
    <source>
        <dbReference type="Proteomes" id="UP000886595"/>
    </source>
</evidence>
<keyword evidence="3" id="KW-1185">Reference proteome</keyword>
<comment type="caution">
    <text evidence="2">The sequence shown here is derived from an EMBL/GenBank/DDBJ whole genome shotgun (WGS) entry which is preliminary data.</text>
</comment>
<reference evidence="2 3" key="1">
    <citation type="submission" date="2020-02" db="EMBL/GenBank/DDBJ databases">
        <authorList>
            <person name="Ma Q."/>
            <person name="Huang Y."/>
            <person name="Song X."/>
            <person name="Pei D."/>
        </authorList>
    </citation>
    <scope>NUCLEOTIDE SEQUENCE [LARGE SCALE GENOMIC DNA]</scope>
    <source>
        <strain evidence="2">Sxm20200214</strain>
        <tissue evidence="2">Leaf</tissue>
    </source>
</reference>
<proteinExistence type="predicted"/>
<dbReference type="InterPro" id="IPR015915">
    <property type="entry name" value="Kelch-typ_b-propeller"/>
</dbReference>
<dbReference type="PANTHER" id="PTHR24414:SF135">
    <property type="entry name" value="F-BOX DOMAIN-CONTAINING PROTEIN"/>
    <property type="match status" value="1"/>
</dbReference>
<evidence type="ECO:0000313" key="2">
    <source>
        <dbReference type="EMBL" id="KAG2319973.1"/>
    </source>
</evidence>
<dbReference type="InterPro" id="IPR057499">
    <property type="entry name" value="Kelch_FKB95"/>
</dbReference>
<dbReference type="Proteomes" id="UP000886595">
    <property type="component" value="Unassembled WGS sequence"/>
</dbReference>
<feature type="domain" description="FKB95-like N-terminal Kelch" evidence="1">
    <location>
        <begin position="8"/>
        <end position="137"/>
    </location>
</feature>
<sequence length="152" mass="17727">METAHNISCDCVVMADKIYIRDFYSTYVYEPKENKWETDHMKSWENAYVVDNVLYYHDRVTNTLGAYDPNQKSWRMVEGLEELLAEIIGSKWSRTANYGGNMALLFSRTSEIWCAEISLERRLGGKIWGKVEWCDHVWTGYFGISKSLAVMV</sequence>
<dbReference type="EMBL" id="JAAMPC010000003">
    <property type="protein sequence ID" value="KAG2319973.1"/>
    <property type="molecule type" value="Genomic_DNA"/>
</dbReference>
<dbReference type="OrthoDB" id="1112064at2759"/>
<gene>
    <name evidence="2" type="ORF">Bca52824_013186</name>
</gene>
<accession>A0A8X8B355</accession>